<keyword evidence="5" id="KW-0186">Copper</keyword>
<organism evidence="8 9">
    <name type="scientific">Paenisporosarcina antarctica</name>
    <dbReference type="NCBI Taxonomy" id="417367"/>
    <lineage>
        <taxon>Bacteria</taxon>
        <taxon>Bacillati</taxon>
        <taxon>Bacillota</taxon>
        <taxon>Bacilli</taxon>
        <taxon>Bacillales</taxon>
        <taxon>Caryophanaceae</taxon>
        <taxon>Paenisporosarcina</taxon>
    </lineage>
</organism>
<dbReference type="RefSeq" id="WP_134208254.1">
    <property type="nucleotide sequence ID" value="NZ_CP038015.1"/>
</dbReference>
<dbReference type="SUPFAM" id="SSF55008">
    <property type="entry name" value="HMA, heavy metal-associated domain"/>
    <property type="match status" value="1"/>
</dbReference>
<protein>
    <recommendedName>
        <fullName evidence="2">Copper chaperone CopZ</fullName>
    </recommendedName>
</protein>
<dbReference type="AlphaFoldDB" id="A0A4P6ZV68"/>
<gene>
    <name evidence="8" type="primary">copZ</name>
    <name evidence="8" type="ORF">E2636_01225</name>
</gene>
<dbReference type="KEGG" id="panc:E2636_01225"/>
<evidence type="ECO:0000256" key="2">
    <source>
        <dbReference type="ARBA" id="ARBA00015313"/>
    </source>
</evidence>
<dbReference type="PROSITE" id="PS50846">
    <property type="entry name" value="HMA_2"/>
    <property type="match status" value="1"/>
</dbReference>
<evidence type="ECO:0000259" key="7">
    <source>
        <dbReference type="PROSITE" id="PS50846"/>
    </source>
</evidence>
<evidence type="ECO:0000256" key="6">
    <source>
        <dbReference type="ARBA" id="ARBA00023186"/>
    </source>
</evidence>
<dbReference type="EMBL" id="CP038015">
    <property type="protein sequence ID" value="QBP39859.1"/>
    <property type="molecule type" value="Genomic_DNA"/>
</dbReference>
<dbReference type="Pfam" id="PF00403">
    <property type="entry name" value="HMA"/>
    <property type="match status" value="1"/>
</dbReference>
<dbReference type="NCBIfam" id="NF033795">
    <property type="entry name" value="chaper_CopZ_Bs"/>
    <property type="match status" value="1"/>
</dbReference>
<keyword evidence="6" id="KW-0143">Chaperone</keyword>
<dbReference type="PRINTS" id="PR00946">
    <property type="entry name" value="HGSCAVENGER"/>
</dbReference>
<keyword evidence="9" id="KW-1185">Reference proteome</keyword>
<evidence type="ECO:0000313" key="8">
    <source>
        <dbReference type="EMBL" id="QBP39859.1"/>
    </source>
</evidence>
<evidence type="ECO:0000256" key="3">
    <source>
        <dbReference type="ARBA" id="ARBA00022490"/>
    </source>
</evidence>
<evidence type="ECO:0000256" key="1">
    <source>
        <dbReference type="ARBA" id="ARBA00004496"/>
    </source>
</evidence>
<dbReference type="GO" id="GO:0005737">
    <property type="term" value="C:cytoplasm"/>
    <property type="evidence" value="ECO:0007669"/>
    <property type="project" value="UniProtKB-SubCell"/>
</dbReference>
<keyword evidence="3" id="KW-0963">Cytoplasm</keyword>
<dbReference type="PANTHER" id="PTHR46594">
    <property type="entry name" value="P-TYPE CATION-TRANSPORTING ATPASE"/>
    <property type="match status" value="1"/>
</dbReference>
<dbReference type="NCBIfam" id="TIGR00003">
    <property type="entry name" value="copper ion binding protein"/>
    <property type="match status" value="1"/>
</dbReference>
<dbReference type="InterPro" id="IPR017969">
    <property type="entry name" value="Heavy-metal-associated_CS"/>
</dbReference>
<dbReference type="Proteomes" id="UP000294292">
    <property type="component" value="Chromosome"/>
</dbReference>
<comment type="subcellular location">
    <subcellularLocation>
        <location evidence="1">Cytoplasm</location>
    </subcellularLocation>
</comment>
<keyword evidence="4" id="KW-0479">Metal-binding</keyword>
<evidence type="ECO:0000256" key="5">
    <source>
        <dbReference type="ARBA" id="ARBA00023008"/>
    </source>
</evidence>
<feature type="domain" description="HMA" evidence="7">
    <location>
        <begin position="3"/>
        <end position="69"/>
    </location>
</feature>
<accession>A0A4P6ZV68</accession>
<dbReference type="InterPro" id="IPR006122">
    <property type="entry name" value="HMA_Cu_ion-bd"/>
</dbReference>
<dbReference type="FunFam" id="3.30.70.100:FF:000005">
    <property type="entry name" value="Copper-exporting P-type ATPase A"/>
    <property type="match status" value="1"/>
</dbReference>
<dbReference type="PANTHER" id="PTHR46594:SF4">
    <property type="entry name" value="P-TYPE CATION-TRANSPORTING ATPASE"/>
    <property type="match status" value="1"/>
</dbReference>
<name>A0A4P6ZV68_9BACL</name>
<evidence type="ECO:0000256" key="4">
    <source>
        <dbReference type="ARBA" id="ARBA00022723"/>
    </source>
</evidence>
<evidence type="ECO:0000313" key="9">
    <source>
        <dbReference type="Proteomes" id="UP000294292"/>
    </source>
</evidence>
<proteinExistence type="predicted"/>
<dbReference type="Gene3D" id="3.30.70.100">
    <property type="match status" value="1"/>
</dbReference>
<dbReference type="OrthoDB" id="9813965at2"/>
<dbReference type="InterPro" id="IPR006121">
    <property type="entry name" value="HMA_dom"/>
</dbReference>
<dbReference type="InterPro" id="IPR036163">
    <property type="entry name" value="HMA_dom_sf"/>
</dbReference>
<dbReference type="PROSITE" id="PS01047">
    <property type="entry name" value="HMA_1"/>
    <property type="match status" value="1"/>
</dbReference>
<dbReference type="GO" id="GO:0005507">
    <property type="term" value="F:copper ion binding"/>
    <property type="evidence" value="ECO:0007669"/>
    <property type="project" value="InterPro"/>
</dbReference>
<sequence length="70" mass="7459">MANQVTLQVQGMSCGHCVKSIENSVGAMNGVEKVNVELNNGTVDVEFNSNKVDVQKITDTIEDQGYTVGA</sequence>
<dbReference type="InterPro" id="IPR001802">
    <property type="entry name" value="MerP/CopZ"/>
</dbReference>
<reference evidence="8 9" key="1">
    <citation type="submission" date="2019-03" db="EMBL/GenBank/DDBJ databases">
        <title>Complete genome sequence of Paenisporosarcina antarctica CGMCC 1.6503T.</title>
        <authorList>
            <person name="Rong J.-C."/>
            <person name="Chi N.-Y."/>
            <person name="Zhang Q.-F."/>
        </authorList>
    </citation>
    <scope>NUCLEOTIDE SEQUENCE [LARGE SCALE GENOMIC DNA]</scope>
    <source>
        <strain evidence="8 9">CGMCC 1.6503</strain>
    </source>
</reference>
<dbReference type="InterPro" id="IPR049740">
    <property type="entry name" value="CopZ"/>
</dbReference>
<dbReference type="CDD" id="cd00371">
    <property type="entry name" value="HMA"/>
    <property type="match status" value="1"/>
</dbReference>